<dbReference type="GO" id="GO:0030215">
    <property type="term" value="F:semaphorin receptor binding"/>
    <property type="evidence" value="ECO:0007669"/>
    <property type="project" value="InterPro"/>
</dbReference>
<evidence type="ECO:0000313" key="4">
    <source>
        <dbReference type="Proteomes" id="UP000678393"/>
    </source>
</evidence>
<name>A0A8S3ZQD7_9EUPU</name>
<evidence type="ECO:0000313" key="3">
    <source>
        <dbReference type="EMBL" id="CAG5131687.1"/>
    </source>
</evidence>
<accession>A0A8S3ZQD7</accession>
<dbReference type="GO" id="GO:0045499">
    <property type="term" value="F:chemorepellent activity"/>
    <property type="evidence" value="ECO:0007669"/>
    <property type="project" value="TreeGrafter"/>
</dbReference>
<dbReference type="InterPro" id="IPR036352">
    <property type="entry name" value="Semap_dom_sf"/>
</dbReference>
<evidence type="ECO:0000256" key="1">
    <source>
        <dbReference type="PROSITE-ProRule" id="PRU00352"/>
    </source>
</evidence>
<feature type="non-terminal residue" evidence="3">
    <location>
        <position position="1"/>
    </location>
</feature>
<dbReference type="InterPro" id="IPR027231">
    <property type="entry name" value="Semaphorin"/>
</dbReference>
<dbReference type="InterPro" id="IPR001627">
    <property type="entry name" value="Semap_dom"/>
</dbReference>
<dbReference type="GO" id="GO:0030335">
    <property type="term" value="P:positive regulation of cell migration"/>
    <property type="evidence" value="ECO:0007669"/>
    <property type="project" value="TreeGrafter"/>
</dbReference>
<organism evidence="3 4">
    <name type="scientific">Candidula unifasciata</name>
    <dbReference type="NCBI Taxonomy" id="100452"/>
    <lineage>
        <taxon>Eukaryota</taxon>
        <taxon>Metazoa</taxon>
        <taxon>Spiralia</taxon>
        <taxon>Lophotrochozoa</taxon>
        <taxon>Mollusca</taxon>
        <taxon>Gastropoda</taxon>
        <taxon>Heterobranchia</taxon>
        <taxon>Euthyneura</taxon>
        <taxon>Panpulmonata</taxon>
        <taxon>Eupulmonata</taxon>
        <taxon>Stylommatophora</taxon>
        <taxon>Helicina</taxon>
        <taxon>Helicoidea</taxon>
        <taxon>Geomitridae</taxon>
        <taxon>Candidula</taxon>
    </lineage>
</organism>
<keyword evidence="4" id="KW-1185">Reference proteome</keyword>
<dbReference type="GO" id="GO:0007411">
    <property type="term" value="P:axon guidance"/>
    <property type="evidence" value="ECO:0007669"/>
    <property type="project" value="TreeGrafter"/>
</dbReference>
<protein>
    <recommendedName>
        <fullName evidence="2">Sema domain-containing protein</fullName>
    </recommendedName>
</protein>
<dbReference type="SMART" id="SM00630">
    <property type="entry name" value="Sema"/>
    <property type="match status" value="1"/>
</dbReference>
<feature type="domain" description="Sema" evidence="2">
    <location>
        <begin position="1"/>
        <end position="372"/>
    </location>
</feature>
<dbReference type="AlphaFoldDB" id="A0A8S3ZQD7"/>
<evidence type="ECO:0000259" key="2">
    <source>
        <dbReference type="PROSITE" id="PS51004"/>
    </source>
</evidence>
<dbReference type="GO" id="GO:0071526">
    <property type="term" value="P:semaphorin-plexin signaling pathway"/>
    <property type="evidence" value="ECO:0007669"/>
    <property type="project" value="TreeGrafter"/>
</dbReference>
<dbReference type="Proteomes" id="UP000678393">
    <property type="component" value="Unassembled WGS sequence"/>
</dbReference>
<reference evidence="3" key="1">
    <citation type="submission" date="2021-04" db="EMBL/GenBank/DDBJ databases">
        <authorList>
            <consortium name="Molecular Ecology Group"/>
        </authorList>
    </citation>
    <scope>NUCLEOTIDE SEQUENCE</scope>
</reference>
<dbReference type="PROSITE" id="PS51004">
    <property type="entry name" value="SEMA"/>
    <property type="match status" value="1"/>
</dbReference>
<dbReference type="PANTHER" id="PTHR11036">
    <property type="entry name" value="SEMAPHORIN"/>
    <property type="match status" value="1"/>
</dbReference>
<proteinExistence type="predicted"/>
<comment type="caution">
    <text evidence="1">Lacks conserved residue(s) required for the propagation of feature annotation.</text>
</comment>
<dbReference type="Gene3D" id="2.130.10.10">
    <property type="entry name" value="YVTN repeat-like/Quinoprotein amine dehydrogenase"/>
    <property type="match status" value="1"/>
</dbReference>
<dbReference type="Pfam" id="PF01403">
    <property type="entry name" value="Sema"/>
    <property type="match status" value="1"/>
</dbReference>
<dbReference type="GO" id="GO:0005886">
    <property type="term" value="C:plasma membrane"/>
    <property type="evidence" value="ECO:0007669"/>
    <property type="project" value="TreeGrafter"/>
</dbReference>
<feature type="non-terminal residue" evidence="3">
    <location>
        <position position="372"/>
    </location>
</feature>
<dbReference type="EMBL" id="CAJHNH020004791">
    <property type="protein sequence ID" value="CAG5131687.1"/>
    <property type="molecule type" value="Genomic_DNA"/>
</dbReference>
<dbReference type="SUPFAM" id="SSF101912">
    <property type="entry name" value="Sema domain"/>
    <property type="match status" value="1"/>
</dbReference>
<comment type="caution">
    <text evidence="3">The sequence shown here is derived from an EMBL/GenBank/DDBJ whole genome shotgun (WGS) entry which is preliminary data.</text>
</comment>
<dbReference type="InterPro" id="IPR015943">
    <property type="entry name" value="WD40/YVTN_repeat-like_dom_sf"/>
</dbReference>
<dbReference type="PANTHER" id="PTHR11036:SF127">
    <property type="entry name" value="SEMAPHORIN-1A"/>
    <property type="match status" value="1"/>
</dbReference>
<dbReference type="OrthoDB" id="9988752at2759"/>
<sequence>YLDTTEVFEAEQENKENFKLLRVDGNRVFIGSKNRLYHLKFGLFQIISELKWLPTDEAVAACFGRGKTECDNYIRVMVLKERENVYYICGTHAYKPKCRHYELESNGTFKMINDSESGKAISPYNPNYSSTAIYSDGKIFAATAADAVERDPLIVLKFNDTTLIRTYHPDTLFLNEPHFVSSHANNDKVYFFFGETALENINCGKAIFSRVGRVCKNDRGMSTPHNTLTSFFKARLNCSIPGEYPFYFDEIQSTTEFGQGNYRPTSDSGNRSDMIYGVFNTPQNSIRGSAVCAFMYSSIEDVFNGRFKGQASYVHNWLSVSEQDTPKPQPTLCVADSMEISHETLTFAKRHPLMNDAVPTAGGMPLLVFTSF</sequence>
<gene>
    <name evidence="3" type="ORF">CUNI_LOCUS17245</name>
</gene>